<feature type="region of interest" description="Disordered" evidence="1">
    <location>
        <begin position="1"/>
        <end position="22"/>
    </location>
</feature>
<gene>
    <name evidence="2" type="ORF">E2F49_14760</name>
</gene>
<dbReference type="Proteomes" id="UP000295543">
    <property type="component" value="Unassembled WGS sequence"/>
</dbReference>
<organism evidence="2 3">
    <name type="scientific">Luteimonas terrae</name>
    <dbReference type="NCBI Taxonomy" id="1530191"/>
    <lineage>
        <taxon>Bacteria</taxon>
        <taxon>Pseudomonadati</taxon>
        <taxon>Pseudomonadota</taxon>
        <taxon>Gammaproteobacteria</taxon>
        <taxon>Lysobacterales</taxon>
        <taxon>Lysobacteraceae</taxon>
        <taxon>Luteimonas</taxon>
    </lineage>
</organism>
<feature type="region of interest" description="Disordered" evidence="1">
    <location>
        <begin position="104"/>
        <end position="127"/>
    </location>
</feature>
<name>A0A4R5U5H9_9GAMM</name>
<dbReference type="RefSeq" id="WP_133394597.1">
    <property type="nucleotide sequence ID" value="NZ_SMTG01000007.1"/>
</dbReference>
<dbReference type="OrthoDB" id="5966759at2"/>
<keyword evidence="3" id="KW-1185">Reference proteome</keyword>
<evidence type="ECO:0000313" key="3">
    <source>
        <dbReference type="Proteomes" id="UP000295543"/>
    </source>
</evidence>
<proteinExistence type="predicted"/>
<protein>
    <submittedName>
        <fullName evidence="2">Uncharacterized protein</fullName>
    </submittedName>
</protein>
<reference evidence="2 3" key="1">
    <citation type="submission" date="2019-03" db="EMBL/GenBank/DDBJ databases">
        <title>Luteimonas zhaokaii sp.nov., isolated from the rectal contents of Plateau pika in Yushu, Qinghai Province, China.</title>
        <authorList>
            <person name="Zhang G."/>
        </authorList>
    </citation>
    <scope>NUCLEOTIDE SEQUENCE [LARGE SCALE GENOMIC DNA]</scope>
    <source>
        <strain evidence="2 3">THG-MD21</strain>
    </source>
</reference>
<comment type="caution">
    <text evidence="2">The sequence shown here is derived from an EMBL/GenBank/DDBJ whole genome shotgun (WGS) entry which is preliminary data.</text>
</comment>
<accession>A0A4R5U5H9</accession>
<dbReference type="EMBL" id="SMTG01000007">
    <property type="protein sequence ID" value="TDK29198.1"/>
    <property type="molecule type" value="Genomic_DNA"/>
</dbReference>
<evidence type="ECO:0000313" key="2">
    <source>
        <dbReference type="EMBL" id="TDK29198.1"/>
    </source>
</evidence>
<evidence type="ECO:0000256" key="1">
    <source>
        <dbReference type="SAM" id="MobiDB-lite"/>
    </source>
</evidence>
<dbReference type="AlphaFoldDB" id="A0A4R5U5H9"/>
<sequence length="127" mass="13967">MTQTDAPDASSAPEDRTPADAAVAGQDALEARFKPGLEQAPYYSVGRNWDDYAPAYRFGRDSRLRHDGRRFEEVATQLEQEWATAREQSRLGWVEARGAIEDAWDVPPVGDTPAHTGPIGLPGRDAD</sequence>